<accession>A0A316TSU3</accession>
<protein>
    <submittedName>
        <fullName evidence="1">Uncharacterized protein</fullName>
    </submittedName>
</protein>
<proteinExistence type="predicted"/>
<reference evidence="1 2" key="1">
    <citation type="submission" date="2018-05" db="EMBL/GenBank/DDBJ databases">
        <title>Rhodohalobacter halophilus gen. nov., sp. nov., a moderately halophilic member of the family Balneolaceae.</title>
        <authorList>
            <person name="Liu Z.-W."/>
        </authorList>
    </citation>
    <scope>NUCLEOTIDE SEQUENCE [LARGE SCALE GENOMIC DNA]</scope>
    <source>
        <strain evidence="1 2">8A47</strain>
    </source>
</reference>
<dbReference type="AlphaFoldDB" id="A0A316TSU3"/>
<sequence>MIIGGDFNSKCRKLLLKAGEMAGFEPGVPLRVDKLNADLKLDRNEMKSYLEYLSDRDLIHLKSIGGPLLYGHIELTKSGVKKAEDLRKKNN</sequence>
<comment type="caution">
    <text evidence="1">The sequence shown here is derived from an EMBL/GenBank/DDBJ whole genome shotgun (WGS) entry which is preliminary data.</text>
</comment>
<organism evidence="1 2">
    <name type="scientific">Rhodohalobacter mucosus</name>
    <dbReference type="NCBI Taxonomy" id="2079485"/>
    <lineage>
        <taxon>Bacteria</taxon>
        <taxon>Pseudomonadati</taxon>
        <taxon>Balneolota</taxon>
        <taxon>Balneolia</taxon>
        <taxon>Balneolales</taxon>
        <taxon>Balneolaceae</taxon>
        <taxon>Rhodohalobacter</taxon>
    </lineage>
</organism>
<keyword evidence="2" id="KW-1185">Reference proteome</keyword>
<gene>
    <name evidence="1" type="ORF">DDZ15_04305</name>
</gene>
<dbReference type="EMBL" id="QGGB01000003">
    <property type="protein sequence ID" value="PWN07490.1"/>
    <property type="molecule type" value="Genomic_DNA"/>
</dbReference>
<evidence type="ECO:0000313" key="2">
    <source>
        <dbReference type="Proteomes" id="UP000245533"/>
    </source>
</evidence>
<evidence type="ECO:0000313" key="1">
    <source>
        <dbReference type="EMBL" id="PWN07490.1"/>
    </source>
</evidence>
<name>A0A316TSU3_9BACT</name>
<dbReference type="Proteomes" id="UP000245533">
    <property type="component" value="Unassembled WGS sequence"/>
</dbReference>